<feature type="domain" description="Protein kinase" evidence="7">
    <location>
        <begin position="1"/>
        <end position="188"/>
    </location>
</feature>
<keyword evidence="4" id="KW-0547">Nucleotide-binding</keyword>
<dbReference type="OrthoDB" id="193931at2759"/>
<dbReference type="Pfam" id="PF00069">
    <property type="entry name" value="Pkinase"/>
    <property type="match status" value="1"/>
</dbReference>
<dbReference type="AlphaFoldDB" id="A0A162Y8D8"/>
<dbReference type="InParanoid" id="A0A162Y8D8"/>
<dbReference type="PROSITE" id="PS00108">
    <property type="entry name" value="PROTEIN_KINASE_ST"/>
    <property type="match status" value="1"/>
</dbReference>
<evidence type="ECO:0000256" key="5">
    <source>
        <dbReference type="ARBA" id="ARBA00022777"/>
    </source>
</evidence>
<sequence length="188" mass="21679">REQRTVREMAIMHLLRHPNICQLKEWVSEGDQYYMFLEYVDGGQLLDYIINHGKLREKQARKFSRQIISALDYCHRNSIVHRDLKIENILITRDEDIKIIDFGLSNLYSPSSQLSTFCGSLYFAAPELLQARQYTGPEVDVWSFGVVLYVLVCGRVPFDDTSLPALHAKIKSGIVDDYPDHLSKGTKI</sequence>
<keyword evidence="5" id="KW-0418">Kinase</keyword>
<evidence type="ECO:0000259" key="7">
    <source>
        <dbReference type="PROSITE" id="PS50011"/>
    </source>
</evidence>
<dbReference type="GO" id="GO:0005737">
    <property type="term" value="C:cytoplasm"/>
    <property type="evidence" value="ECO:0007669"/>
    <property type="project" value="TreeGrafter"/>
</dbReference>
<dbReference type="InterPro" id="IPR008271">
    <property type="entry name" value="Ser/Thr_kinase_AS"/>
</dbReference>
<keyword evidence="6" id="KW-0067">ATP-binding</keyword>
<dbReference type="RefSeq" id="XP_018296995.1">
    <property type="nucleotide sequence ID" value="XM_018427617.1"/>
</dbReference>
<feature type="non-terminal residue" evidence="8">
    <location>
        <position position="188"/>
    </location>
</feature>
<dbReference type="VEuPathDB" id="FungiDB:PHYBLDRAFT_101010"/>
<keyword evidence="9" id="KW-1185">Reference proteome</keyword>
<protein>
    <recommendedName>
        <fullName evidence="7">Protein kinase domain-containing protein</fullName>
    </recommendedName>
</protein>
<keyword evidence="3" id="KW-0808">Transferase</keyword>
<feature type="non-terminal residue" evidence="8">
    <location>
        <position position="1"/>
    </location>
</feature>
<comment type="similarity">
    <text evidence="1">Belongs to the protein kinase superfamily. CAMK Ser/Thr protein kinase family. NIM1 subfamily.</text>
</comment>
<keyword evidence="2" id="KW-0723">Serine/threonine-protein kinase</keyword>
<dbReference type="GO" id="GO:0005524">
    <property type="term" value="F:ATP binding"/>
    <property type="evidence" value="ECO:0007669"/>
    <property type="project" value="UniProtKB-KW"/>
</dbReference>
<accession>A0A162Y8D8</accession>
<dbReference type="GO" id="GO:0035556">
    <property type="term" value="P:intracellular signal transduction"/>
    <property type="evidence" value="ECO:0007669"/>
    <property type="project" value="TreeGrafter"/>
</dbReference>
<evidence type="ECO:0000313" key="9">
    <source>
        <dbReference type="Proteomes" id="UP000077315"/>
    </source>
</evidence>
<dbReference type="PANTHER" id="PTHR24346">
    <property type="entry name" value="MAP/MICROTUBULE AFFINITY-REGULATING KINASE"/>
    <property type="match status" value="1"/>
</dbReference>
<organism evidence="8 9">
    <name type="scientific">Phycomyces blakesleeanus (strain ATCC 8743b / DSM 1359 / FGSC 10004 / NBRC 33097 / NRRL 1555)</name>
    <dbReference type="NCBI Taxonomy" id="763407"/>
    <lineage>
        <taxon>Eukaryota</taxon>
        <taxon>Fungi</taxon>
        <taxon>Fungi incertae sedis</taxon>
        <taxon>Mucoromycota</taxon>
        <taxon>Mucoromycotina</taxon>
        <taxon>Mucoromycetes</taxon>
        <taxon>Mucorales</taxon>
        <taxon>Phycomycetaceae</taxon>
        <taxon>Phycomyces</taxon>
    </lineage>
</organism>
<dbReference type="Gene3D" id="1.10.510.10">
    <property type="entry name" value="Transferase(Phosphotransferase) domain 1"/>
    <property type="match status" value="1"/>
</dbReference>
<dbReference type="InterPro" id="IPR011009">
    <property type="entry name" value="Kinase-like_dom_sf"/>
</dbReference>
<name>A0A162Y8D8_PHYB8</name>
<evidence type="ECO:0000313" key="8">
    <source>
        <dbReference type="EMBL" id="OAD78955.1"/>
    </source>
</evidence>
<dbReference type="GeneID" id="28988523"/>
<evidence type="ECO:0000256" key="3">
    <source>
        <dbReference type="ARBA" id="ARBA00022679"/>
    </source>
</evidence>
<dbReference type="FunFam" id="1.10.510.10:FF:000571">
    <property type="entry name" value="Maternal embryonic leucine zipper kinase"/>
    <property type="match status" value="1"/>
</dbReference>
<dbReference type="PROSITE" id="PS50011">
    <property type="entry name" value="PROTEIN_KINASE_DOM"/>
    <property type="match status" value="1"/>
</dbReference>
<dbReference type="SMART" id="SM00220">
    <property type="entry name" value="S_TKc"/>
    <property type="match status" value="1"/>
</dbReference>
<evidence type="ECO:0000256" key="6">
    <source>
        <dbReference type="ARBA" id="ARBA00022840"/>
    </source>
</evidence>
<dbReference type="GO" id="GO:0004674">
    <property type="term" value="F:protein serine/threonine kinase activity"/>
    <property type="evidence" value="ECO:0007669"/>
    <property type="project" value="UniProtKB-KW"/>
</dbReference>
<dbReference type="SUPFAM" id="SSF56112">
    <property type="entry name" value="Protein kinase-like (PK-like)"/>
    <property type="match status" value="1"/>
</dbReference>
<dbReference type="EMBL" id="KV440973">
    <property type="protein sequence ID" value="OAD78955.1"/>
    <property type="molecule type" value="Genomic_DNA"/>
</dbReference>
<gene>
    <name evidence="8" type="ORF">PHYBLDRAFT_101010</name>
</gene>
<reference evidence="9" key="1">
    <citation type="submission" date="2015-06" db="EMBL/GenBank/DDBJ databases">
        <title>Expansion of signal transduction pathways in fungi by whole-genome duplication.</title>
        <authorList>
            <consortium name="DOE Joint Genome Institute"/>
            <person name="Corrochano L.M."/>
            <person name="Kuo A."/>
            <person name="Marcet-Houben M."/>
            <person name="Polaino S."/>
            <person name="Salamov A."/>
            <person name="Villalobos J.M."/>
            <person name="Alvarez M.I."/>
            <person name="Avalos J."/>
            <person name="Benito E.P."/>
            <person name="Benoit I."/>
            <person name="Burger G."/>
            <person name="Camino L.P."/>
            <person name="Canovas D."/>
            <person name="Cerda-Olmedo E."/>
            <person name="Cheng J.-F."/>
            <person name="Dominguez A."/>
            <person name="Elias M."/>
            <person name="Eslava A.P."/>
            <person name="Glaser F."/>
            <person name="Grimwood J."/>
            <person name="Gutierrez G."/>
            <person name="Heitman J."/>
            <person name="Henrissat B."/>
            <person name="Iturriaga E.A."/>
            <person name="Lang B.F."/>
            <person name="Lavin J.L."/>
            <person name="Lee S."/>
            <person name="Li W."/>
            <person name="Lindquist E."/>
            <person name="Lopez-Garcia S."/>
            <person name="Luque E.M."/>
            <person name="Marcos A.T."/>
            <person name="Martin J."/>
            <person name="McCluskey K."/>
            <person name="Medina H.R."/>
            <person name="Miralles-Duran A."/>
            <person name="Miyazaki A."/>
            <person name="Munoz-Torres E."/>
            <person name="Oguiza J.A."/>
            <person name="Ohm R."/>
            <person name="Olmedo M."/>
            <person name="Orejas M."/>
            <person name="Ortiz-Castellanos L."/>
            <person name="Pisabarro A.G."/>
            <person name="Rodriguez-Romero J."/>
            <person name="Ruiz-Herrera J."/>
            <person name="Ruiz-Vazquez R."/>
            <person name="Sanz C."/>
            <person name="Schackwitz W."/>
            <person name="Schmutz J."/>
            <person name="Shahriari M."/>
            <person name="Shelest E."/>
            <person name="Silva-Franco F."/>
            <person name="Soanes D."/>
            <person name="Syed K."/>
            <person name="Tagua V.G."/>
            <person name="Talbot N.J."/>
            <person name="Thon M."/>
            <person name="De vries R.P."/>
            <person name="Wiebenga A."/>
            <person name="Yadav J.S."/>
            <person name="Braun E.L."/>
            <person name="Baker S."/>
            <person name="Garre V."/>
            <person name="Horwitz B."/>
            <person name="Torres-Martinez S."/>
            <person name="Idnurm A."/>
            <person name="Herrera-Estrella A."/>
            <person name="Gabaldon T."/>
            <person name="Grigoriev I.V."/>
        </authorList>
    </citation>
    <scope>NUCLEOTIDE SEQUENCE [LARGE SCALE GENOMIC DNA]</scope>
    <source>
        <strain evidence="9">NRRL 1555(-)</strain>
    </source>
</reference>
<dbReference type="GO" id="GO:0000226">
    <property type="term" value="P:microtubule cytoskeleton organization"/>
    <property type="evidence" value="ECO:0007669"/>
    <property type="project" value="TreeGrafter"/>
</dbReference>
<dbReference type="STRING" id="763407.A0A162Y8D8"/>
<dbReference type="InterPro" id="IPR000719">
    <property type="entry name" value="Prot_kinase_dom"/>
</dbReference>
<evidence type="ECO:0000256" key="2">
    <source>
        <dbReference type="ARBA" id="ARBA00022527"/>
    </source>
</evidence>
<evidence type="ECO:0000256" key="4">
    <source>
        <dbReference type="ARBA" id="ARBA00022741"/>
    </source>
</evidence>
<dbReference type="FunCoup" id="A0A162Y8D8">
    <property type="interactions" value="92"/>
</dbReference>
<dbReference type="PANTHER" id="PTHR24346:SF82">
    <property type="entry name" value="KP78A-RELATED"/>
    <property type="match status" value="1"/>
</dbReference>
<evidence type="ECO:0000256" key="1">
    <source>
        <dbReference type="ARBA" id="ARBA00010791"/>
    </source>
</evidence>
<proteinExistence type="inferred from homology"/>
<dbReference type="Proteomes" id="UP000077315">
    <property type="component" value="Unassembled WGS sequence"/>
</dbReference>